<keyword evidence="3" id="KW-0677">Repeat</keyword>
<dbReference type="EMBL" id="LSYV01000129">
    <property type="protein sequence ID" value="KXZ42628.1"/>
    <property type="molecule type" value="Genomic_DNA"/>
</dbReference>
<keyword evidence="4" id="KW-0539">Nucleus</keyword>
<dbReference type="PANTHER" id="PTHR22848">
    <property type="entry name" value="WD40 REPEAT PROTEIN"/>
    <property type="match status" value="1"/>
</dbReference>
<dbReference type="STRING" id="33097.A0A150FYG8"/>
<dbReference type="AlphaFoldDB" id="A0A150FYG8"/>
<accession>A0A150FYG8</accession>
<dbReference type="GO" id="GO:0000398">
    <property type="term" value="P:mRNA splicing, via spliceosome"/>
    <property type="evidence" value="ECO:0007669"/>
    <property type="project" value="InterPro"/>
</dbReference>
<evidence type="ECO:0000313" key="7">
    <source>
        <dbReference type="EMBL" id="KXZ42628.1"/>
    </source>
</evidence>
<keyword evidence="5" id="KW-1133">Transmembrane helix</keyword>
<gene>
    <name evidence="7" type="ORF">GPECTOR_129g558</name>
</gene>
<dbReference type="OrthoDB" id="538223at2759"/>
<keyword evidence="2" id="KW-0853">WD repeat</keyword>
<dbReference type="Proteomes" id="UP000075714">
    <property type="component" value="Unassembled WGS sequence"/>
</dbReference>
<evidence type="ECO:0000256" key="2">
    <source>
        <dbReference type="ARBA" id="ARBA00022574"/>
    </source>
</evidence>
<evidence type="ECO:0000313" key="8">
    <source>
        <dbReference type="Proteomes" id="UP000075714"/>
    </source>
</evidence>
<dbReference type="InterPro" id="IPR006595">
    <property type="entry name" value="CTLH_C"/>
</dbReference>
<evidence type="ECO:0000256" key="5">
    <source>
        <dbReference type="SAM" id="Phobius"/>
    </source>
</evidence>
<evidence type="ECO:0000256" key="1">
    <source>
        <dbReference type="ARBA" id="ARBA00004123"/>
    </source>
</evidence>
<dbReference type="SUPFAM" id="SSF50978">
    <property type="entry name" value="WD40 repeat-like"/>
    <property type="match status" value="1"/>
</dbReference>
<keyword evidence="5" id="KW-0472">Membrane</keyword>
<reference evidence="8" key="1">
    <citation type="journal article" date="2016" name="Nat. Commun.">
        <title>The Gonium pectorale genome demonstrates co-option of cell cycle regulation during the evolution of multicellularity.</title>
        <authorList>
            <person name="Hanschen E.R."/>
            <person name="Marriage T.N."/>
            <person name="Ferris P.J."/>
            <person name="Hamaji T."/>
            <person name="Toyoda A."/>
            <person name="Fujiyama A."/>
            <person name="Neme R."/>
            <person name="Noguchi H."/>
            <person name="Minakuchi Y."/>
            <person name="Suzuki M."/>
            <person name="Kawai-Toyooka H."/>
            <person name="Smith D.R."/>
            <person name="Sparks H."/>
            <person name="Anderson J."/>
            <person name="Bakaric R."/>
            <person name="Luria V."/>
            <person name="Karger A."/>
            <person name="Kirschner M.W."/>
            <person name="Durand P.M."/>
            <person name="Michod R.E."/>
            <person name="Nozaki H."/>
            <person name="Olson B.J."/>
        </authorList>
    </citation>
    <scope>NUCLEOTIDE SEQUENCE [LARGE SCALE GENOMIC DNA]</scope>
    <source>
        <strain evidence="8">NIES-2863</strain>
    </source>
</reference>
<comment type="subcellular location">
    <subcellularLocation>
        <location evidence="1">Nucleus</location>
    </subcellularLocation>
</comment>
<dbReference type="InterPro" id="IPR006594">
    <property type="entry name" value="LisH"/>
</dbReference>
<dbReference type="Pfam" id="PF17814">
    <property type="entry name" value="LisH_TPL"/>
    <property type="match status" value="1"/>
</dbReference>
<name>A0A150FYG8_GONPE</name>
<dbReference type="GO" id="GO:0005634">
    <property type="term" value="C:nucleus"/>
    <property type="evidence" value="ECO:0007669"/>
    <property type="project" value="UniProtKB-SubCell"/>
</dbReference>
<organism evidence="7 8">
    <name type="scientific">Gonium pectorale</name>
    <name type="common">Green alga</name>
    <dbReference type="NCBI Taxonomy" id="33097"/>
    <lineage>
        <taxon>Eukaryota</taxon>
        <taxon>Viridiplantae</taxon>
        <taxon>Chlorophyta</taxon>
        <taxon>core chlorophytes</taxon>
        <taxon>Chlorophyceae</taxon>
        <taxon>CS clade</taxon>
        <taxon>Chlamydomonadales</taxon>
        <taxon>Volvocaceae</taxon>
        <taxon>Gonium</taxon>
    </lineage>
</organism>
<evidence type="ECO:0000256" key="4">
    <source>
        <dbReference type="ARBA" id="ARBA00023242"/>
    </source>
</evidence>
<keyword evidence="8" id="KW-1185">Reference proteome</keyword>
<comment type="caution">
    <text evidence="7">The sequence shown here is derived from an EMBL/GenBank/DDBJ whole genome shotgun (WGS) entry which is preliminary data.</text>
</comment>
<feature type="domain" description="CTLH" evidence="6">
    <location>
        <begin position="105"/>
        <end position="157"/>
    </location>
</feature>
<dbReference type="InterPro" id="IPR045184">
    <property type="entry name" value="SMU1"/>
</dbReference>
<dbReference type="PROSITE" id="PS50896">
    <property type="entry name" value="LISH"/>
    <property type="match status" value="1"/>
</dbReference>
<evidence type="ECO:0000256" key="3">
    <source>
        <dbReference type="ARBA" id="ARBA00022737"/>
    </source>
</evidence>
<dbReference type="InterPro" id="IPR054532">
    <property type="entry name" value="TPL_SMU1_LisH-like"/>
</dbReference>
<sequence>MGLITNILLAPILGPLLPFIMLGKLFLTLAFLPVFLFLLPVLIPWWIAKATFKTFMCILLLPLAPILFPLKVLSVIKIILQFCKENGLTESFNVIQNECQVSLNTVDSVENFVSDINHGRWDAVLPQVAQLKLPRSKLEDLYEQIVLELFELREVDTARAMLRQTQVFQRMKLDDPERYMRLEHLASRTYFDGREVYGGGSKEKRRAAIAHALSQEVKFTAKNHPEVARFSPDGAMLVTGSVDGFIEVHDKSPIGLTHHPHRNVVATYAGEGPLKTWKA</sequence>
<protein>
    <recommendedName>
        <fullName evidence="6">CTLH domain-containing protein</fullName>
    </recommendedName>
</protein>
<keyword evidence="5" id="KW-0812">Transmembrane</keyword>
<feature type="transmembrane region" description="Helical" evidence="5">
    <location>
        <begin position="59"/>
        <end position="80"/>
    </location>
</feature>
<feature type="transmembrane region" description="Helical" evidence="5">
    <location>
        <begin position="25"/>
        <end position="47"/>
    </location>
</feature>
<proteinExistence type="predicted"/>
<dbReference type="InterPro" id="IPR036322">
    <property type="entry name" value="WD40_repeat_dom_sf"/>
</dbReference>
<dbReference type="PROSITE" id="PS50897">
    <property type="entry name" value="CTLH"/>
    <property type="match status" value="1"/>
</dbReference>
<evidence type="ECO:0000259" key="6">
    <source>
        <dbReference type="PROSITE" id="PS50897"/>
    </source>
</evidence>